<feature type="region of interest" description="Disordered" evidence="1">
    <location>
        <begin position="432"/>
        <end position="456"/>
    </location>
</feature>
<keyword evidence="4" id="KW-1185">Reference proteome</keyword>
<gene>
    <name evidence="3" type="ORF">VNI00_006876</name>
</gene>
<evidence type="ECO:0000313" key="3">
    <source>
        <dbReference type="EMBL" id="KAK7047210.1"/>
    </source>
</evidence>
<sequence>MALATQFDEFVIDDTSPTVVYSPSRDTFGQPDYLSGWNPVVDGKGIDGQSPENVRIISGSNITHHISSREGKDVFLSVTFQGMFRTYIQLIGDFVLATYDTAIDNQIITNDGRNQSNDILATVQGLSNGNHTISLINVFSLAIDNNPPTYLEFDKAVVRSPILSSENRSNVTLDPTNEGSMTLSGGWSSDSRFHQSNTAGDKARTSFTGVSLQVRGTVSPNSGNYSVTLDGSTYRYTARSSFTTDDTLLFHAGNLSTDTVHSLEITNEGGGLLILSVNGTTATAFGNQTVKFDDPNTPPEQSSSPRPSSHIGAIVGGVLGGVVLIVIIIVVGVFLLRKRRRKHQSTTIAAPFSSESLIHDKPTITPFSSTNRRESPFAGATVTSTPVSSKSLQNTTRNSPSLQAEQVEGAVDLANMRNELANLRETVQFMLSSRQDDTESQSTAPPAYRSSVGSYS</sequence>
<name>A0AAW0D823_9AGAR</name>
<feature type="transmembrane region" description="Helical" evidence="2">
    <location>
        <begin position="311"/>
        <end position="336"/>
    </location>
</feature>
<feature type="region of interest" description="Disordered" evidence="1">
    <location>
        <begin position="361"/>
        <end position="404"/>
    </location>
</feature>
<proteinExistence type="predicted"/>
<evidence type="ECO:0000256" key="1">
    <source>
        <dbReference type="SAM" id="MobiDB-lite"/>
    </source>
</evidence>
<feature type="compositionally biased region" description="Polar residues" evidence="1">
    <location>
        <begin position="381"/>
        <end position="404"/>
    </location>
</feature>
<keyword evidence="2" id="KW-0812">Transmembrane</keyword>
<dbReference type="Gene3D" id="2.60.120.260">
    <property type="entry name" value="Galactose-binding domain-like"/>
    <property type="match status" value="1"/>
</dbReference>
<keyword evidence="2" id="KW-1133">Transmembrane helix</keyword>
<dbReference type="EMBL" id="JAYKXP010000021">
    <property type="protein sequence ID" value="KAK7047210.1"/>
    <property type="molecule type" value="Genomic_DNA"/>
</dbReference>
<keyword evidence="2" id="KW-0472">Membrane</keyword>
<dbReference type="AlphaFoldDB" id="A0AAW0D823"/>
<feature type="region of interest" description="Disordered" evidence="1">
    <location>
        <begin position="289"/>
        <end position="308"/>
    </location>
</feature>
<dbReference type="Gene3D" id="1.20.5.510">
    <property type="entry name" value="Single helix bin"/>
    <property type="match status" value="1"/>
</dbReference>
<organism evidence="3 4">
    <name type="scientific">Paramarasmius palmivorus</name>
    <dbReference type="NCBI Taxonomy" id="297713"/>
    <lineage>
        <taxon>Eukaryota</taxon>
        <taxon>Fungi</taxon>
        <taxon>Dikarya</taxon>
        <taxon>Basidiomycota</taxon>
        <taxon>Agaricomycotina</taxon>
        <taxon>Agaricomycetes</taxon>
        <taxon>Agaricomycetidae</taxon>
        <taxon>Agaricales</taxon>
        <taxon>Marasmiineae</taxon>
        <taxon>Marasmiaceae</taxon>
        <taxon>Paramarasmius</taxon>
    </lineage>
</organism>
<reference evidence="3 4" key="1">
    <citation type="submission" date="2024-01" db="EMBL/GenBank/DDBJ databases">
        <title>A draft genome for a cacao thread blight-causing isolate of Paramarasmius palmivorus.</title>
        <authorList>
            <person name="Baruah I.K."/>
            <person name="Bukari Y."/>
            <person name="Amoako-Attah I."/>
            <person name="Meinhardt L.W."/>
            <person name="Bailey B.A."/>
            <person name="Cohen S.P."/>
        </authorList>
    </citation>
    <scope>NUCLEOTIDE SEQUENCE [LARGE SCALE GENOMIC DNA]</scope>
    <source>
        <strain evidence="3 4">GH-12</strain>
    </source>
</reference>
<accession>A0AAW0D823</accession>
<dbReference type="Proteomes" id="UP001383192">
    <property type="component" value="Unassembled WGS sequence"/>
</dbReference>
<protein>
    <submittedName>
        <fullName evidence="3">Uncharacterized protein</fullName>
    </submittedName>
</protein>
<evidence type="ECO:0000256" key="2">
    <source>
        <dbReference type="SAM" id="Phobius"/>
    </source>
</evidence>
<feature type="compositionally biased region" description="Low complexity" evidence="1">
    <location>
        <begin position="299"/>
        <end position="308"/>
    </location>
</feature>
<comment type="caution">
    <text evidence="3">The sequence shown here is derived from an EMBL/GenBank/DDBJ whole genome shotgun (WGS) entry which is preliminary data.</text>
</comment>
<evidence type="ECO:0000313" key="4">
    <source>
        <dbReference type="Proteomes" id="UP001383192"/>
    </source>
</evidence>